<proteinExistence type="predicted"/>
<name>A0AAN9TJF0_9HEMI</name>
<reference evidence="2 3" key="1">
    <citation type="submission" date="2024-03" db="EMBL/GenBank/DDBJ databases">
        <title>Adaptation during the transition from Ophiocordyceps entomopathogen to insect associate is accompanied by gene loss and intensified selection.</title>
        <authorList>
            <person name="Ward C.M."/>
            <person name="Onetto C.A."/>
            <person name="Borneman A.R."/>
        </authorList>
    </citation>
    <scope>NUCLEOTIDE SEQUENCE [LARGE SCALE GENOMIC DNA]</scope>
    <source>
        <strain evidence="2">AWRI1</strain>
        <tissue evidence="2">Single Adult Female</tissue>
    </source>
</reference>
<dbReference type="AlphaFoldDB" id="A0AAN9TJF0"/>
<organism evidence="2 3">
    <name type="scientific">Parthenolecanium corni</name>
    <dbReference type="NCBI Taxonomy" id="536013"/>
    <lineage>
        <taxon>Eukaryota</taxon>
        <taxon>Metazoa</taxon>
        <taxon>Ecdysozoa</taxon>
        <taxon>Arthropoda</taxon>
        <taxon>Hexapoda</taxon>
        <taxon>Insecta</taxon>
        <taxon>Pterygota</taxon>
        <taxon>Neoptera</taxon>
        <taxon>Paraneoptera</taxon>
        <taxon>Hemiptera</taxon>
        <taxon>Sternorrhyncha</taxon>
        <taxon>Coccoidea</taxon>
        <taxon>Coccidae</taxon>
        <taxon>Parthenolecanium</taxon>
    </lineage>
</organism>
<evidence type="ECO:0000313" key="2">
    <source>
        <dbReference type="EMBL" id="KAK7595352.1"/>
    </source>
</evidence>
<gene>
    <name evidence="2" type="ORF">V9T40_013177</name>
</gene>
<feature type="region of interest" description="Disordered" evidence="1">
    <location>
        <begin position="1"/>
        <end position="23"/>
    </location>
</feature>
<accession>A0AAN9TJF0</accession>
<evidence type="ECO:0000313" key="3">
    <source>
        <dbReference type="Proteomes" id="UP001367676"/>
    </source>
</evidence>
<sequence length="159" mass="17528">MRGQADGADQAAKRGCGASKGVGRGGSLSIGRVASSTHSYITLRTIIILSCTFYGSLNFNAASNSEPICTPYTRIKGYYIGDQRAEALFKLVKRSECKSERADGRTDGGARRESAVATRARPNSEFQLFKPKPKRIAANRRIRSRFEARNRRLLRVARV</sequence>
<comment type="caution">
    <text evidence="2">The sequence shown here is derived from an EMBL/GenBank/DDBJ whole genome shotgun (WGS) entry which is preliminary data.</text>
</comment>
<keyword evidence="3" id="KW-1185">Reference proteome</keyword>
<protein>
    <submittedName>
        <fullName evidence="2">Uncharacterized protein</fullName>
    </submittedName>
</protein>
<evidence type="ECO:0000256" key="1">
    <source>
        <dbReference type="SAM" id="MobiDB-lite"/>
    </source>
</evidence>
<dbReference type="Proteomes" id="UP001367676">
    <property type="component" value="Unassembled WGS sequence"/>
</dbReference>
<dbReference type="EMBL" id="JBBCAQ010000018">
    <property type="protein sequence ID" value="KAK7595352.1"/>
    <property type="molecule type" value="Genomic_DNA"/>
</dbReference>